<evidence type="ECO:0000313" key="2">
    <source>
        <dbReference type="EMBL" id="RFM29970.1"/>
    </source>
</evidence>
<dbReference type="EMBL" id="QTJU01000001">
    <property type="protein sequence ID" value="RFM29970.1"/>
    <property type="molecule type" value="Genomic_DNA"/>
</dbReference>
<keyword evidence="1" id="KW-0812">Transmembrane</keyword>
<keyword evidence="3" id="KW-1185">Reference proteome</keyword>
<evidence type="ECO:0000256" key="1">
    <source>
        <dbReference type="SAM" id="Phobius"/>
    </source>
</evidence>
<feature type="transmembrane region" description="Helical" evidence="1">
    <location>
        <begin position="115"/>
        <end position="132"/>
    </location>
</feature>
<feature type="transmembrane region" description="Helical" evidence="1">
    <location>
        <begin position="176"/>
        <end position="197"/>
    </location>
</feature>
<sequence length="465" mass="53257">MVVTLAQWIIFKLLYPYADFFSDSYSYIEAAASHATVSIWPIGYSWFLSLLHQVHYSDTFVTSVQYFFLICSALVFFFTLLYFYQPAQNTIRFIWVFFFCNPLLLYLSNYISSDSLFTALSLLWFTQLLWIIQRPVWYQTITQALLLLIAFCVRYNAMYYPLITAVALFASALPKVIKWGALVFSVLLLALFVNYTGAEAKRLTGTRQFSVFSGWQLANNALYAYPHVKVPYHIFEGKASLFNRKVVKPFFDTCHPGIKDISPMNGAFYIRMPYAPLKQYYIKYVHDSTPATDFQAWGGVSPVFASFGSTFIKNYPGAYIQHYILPNSVNYMLPPLEKLEVYNLGLPQVYSEARYWFHYKSDNVHAVSAGLQGVLLFIFPPLFLVLNGAFIFCLTGFIKKRKLIPHTLWLCIVLTMVLFAANASFSILASPIVFRYQVFTMIVIFAFSAILSDLADSRQTKTAAG</sequence>
<evidence type="ECO:0000313" key="3">
    <source>
        <dbReference type="Proteomes" id="UP000261284"/>
    </source>
</evidence>
<evidence type="ECO:0008006" key="4">
    <source>
        <dbReference type="Google" id="ProtNLM"/>
    </source>
</evidence>
<accession>A0A3E1NPY1</accession>
<feature type="transmembrane region" description="Helical" evidence="1">
    <location>
        <begin position="403"/>
        <end position="421"/>
    </location>
</feature>
<protein>
    <recommendedName>
        <fullName evidence="4">Glycosyltransferase RgtA/B/C/D-like domain-containing protein</fullName>
    </recommendedName>
</protein>
<keyword evidence="1" id="KW-1133">Transmembrane helix</keyword>
<gene>
    <name evidence="2" type="ORF">DXN05_03070</name>
</gene>
<organism evidence="2 3">
    <name type="scientific">Deminuibacter soli</name>
    <dbReference type="NCBI Taxonomy" id="2291815"/>
    <lineage>
        <taxon>Bacteria</taxon>
        <taxon>Pseudomonadati</taxon>
        <taxon>Bacteroidota</taxon>
        <taxon>Chitinophagia</taxon>
        <taxon>Chitinophagales</taxon>
        <taxon>Chitinophagaceae</taxon>
        <taxon>Deminuibacter</taxon>
    </lineage>
</organism>
<keyword evidence="1" id="KW-0472">Membrane</keyword>
<feature type="transmembrane region" description="Helical" evidence="1">
    <location>
        <begin position="433"/>
        <end position="451"/>
    </location>
</feature>
<dbReference type="AlphaFoldDB" id="A0A3E1NPY1"/>
<proteinExistence type="predicted"/>
<name>A0A3E1NPY1_9BACT</name>
<reference evidence="2 3" key="1">
    <citation type="submission" date="2018-08" db="EMBL/GenBank/DDBJ databases">
        <title>Chitinophagaceae sp. K23C18032701, a novel bacterium isolated from forest soil.</title>
        <authorList>
            <person name="Wang C."/>
        </authorList>
    </citation>
    <scope>NUCLEOTIDE SEQUENCE [LARGE SCALE GENOMIC DNA]</scope>
    <source>
        <strain evidence="2 3">K23C18032701</strain>
    </source>
</reference>
<feature type="transmembrane region" description="Helical" evidence="1">
    <location>
        <begin position="374"/>
        <end position="397"/>
    </location>
</feature>
<comment type="caution">
    <text evidence="2">The sequence shown here is derived from an EMBL/GenBank/DDBJ whole genome shotgun (WGS) entry which is preliminary data.</text>
</comment>
<dbReference type="Proteomes" id="UP000261284">
    <property type="component" value="Unassembled WGS sequence"/>
</dbReference>
<feature type="transmembrane region" description="Helical" evidence="1">
    <location>
        <begin position="144"/>
        <end position="170"/>
    </location>
</feature>
<feature type="transmembrane region" description="Helical" evidence="1">
    <location>
        <begin position="91"/>
        <end position="109"/>
    </location>
</feature>
<feature type="transmembrane region" description="Helical" evidence="1">
    <location>
        <begin position="64"/>
        <end position="84"/>
    </location>
</feature>